<dbReference type="Pfam" id="PF07729">
    <property type="entry name" value="FCD"/>
    <property type="match status" value="1"/>
</dbReference>
<evidence type="ECO:0000259" key="4">
    <source>
        <dbReference type="SMART" id="SM00345"/>
    </source>
</evidence>
<dbReference type="Gene3D" id="1.10.10.10">
    <property type="entry name" value="Winged helix-like DNA-binding domain superfamily/Winged helix DNA-binding domain"/>
    <property type="match status" value="2"/>
</dbReference>
<evidence type="ECO:0000259" key="5">
    <source>
        <dbReference type="SMART" id="SM00895"/>
    </source>
</evidence>
<evidence type="ECO:0000256" key="3">
    <source>
        <dbReference type="ARBA" id="ARBA00023163"/>
    </source>
</evidence>
<evidence type="ECO:0000256" key="2">
    <source>
        <dbReference type="ARBA" id="ARBA00023125"/>
    </source>
</evidence>
<proteinExistence type="predicted"/>
<dbReference type="Gene3D" id="1.20.120.530">
    <property type="entry name" value="GntR ligand-binding domain-like"/>
    <property type="match status" value="1"/>
</dbReference>
<feature type="domain" description="HTH gntR-type" evidence="4">
    <location>
        <begin position="95"/>
        <end position="151"/>
    </location>
</feature>
<dbReference type="PANTHER" id="PTHR43537">
    <property type="entry name" value="TRANSCRIPTIONAL REGULATOR, GNTR FAMILY"/>
    <property type="match status" value="1"/>
</dbReference>
<accession>A0A1I1Q087</accession>
<dbReference type="EMBL" id="FOLX01000002">
    <property type="protein sequence ID" value="SFD15387.1"/>
    <property type="molecule type" value="Genomic_DNA"/>
</dbReference>
<dbReference type="SUPFAM" id="SSF48008">
    <property type="entry name" value="GntR ligand-binding domain-like"/>
    <property type="match status" value="1"/>
</dbReference>
<dbReference type="GO" id="GO:0003700">
    <property type="term" value="F:DNA-binding transcription factor activity"/>
    <property type="evidence" value="ECO:0007669"/>
    <property type="project" value="InterPro"/>
</dbReference>
<name>A0A1I1Q087_9RHOB</name>
<dbReference type="SUPFAM" id="SSF46785">
    <property type="entry name" value="Winged helix' DNA-binding domain"/>
    <property type="match status" value="1"/>
</dbReference>
<dbReference type="GO" id="GO:0003677">
    <property type="term" value="F:DNA binding"/>
    <property type="evidence" value="ECO:0007669"/>
    <property type="project" value="UniProtKB-KW"/>
</dbReference>
<keyword evidence="2 6" id="KW-0238">DNA-binding</keyword>
<evidence type="ECO:0000313" key="6">
    <source>
        <dbReference type="EMBL" id="SFD15387.1"/>
    </source>
</evidence>
<evidence type="ECO:0000256" key="1">
    <source>
        <dbReference type="ARBA" id="ARBA00023015"/>
    </source>
</evidence>
<dbReference type="AlphaFoldDB" id="A0A1I1Q087"/>
<keyword evidence="1" id="KW-0805">Transcription regulation</keyword>
<feature type="domain" description="HTH gntR-type" evidence="4">
    <location>
        <begin position="16"/>
        <end position="73"/>
    </location>
</feature>
<dbReference type="InterPro" id="IPR036390">
    <property type="entry name" value="WH_DNA-bd_sf"/>
</dbReference>
<dbReference type="InterPro" id="IPR011711">
    <property type="entry name" value="GntR_C"/>
</dbReference>
<keyword evidence="3" id="KW-0804">Transcription</keyword>
<sequence length="307" mass="34085">MAGTRRASHQSHLELAKQIIGVAFEKGLRAGDHLPEQVFSDACAVSRTPIRSAFKLLESSQILEWKQERGYFLALDAPDAITAALSDLEGEEASLADRILADRANRRLSEIQSVSALARRYSASRSAVLFALKVLAREGIVTQLPGRAWAFQPMIDSPRALSESFEMRLSMEPLALTSPGFALDGKKAGILRAQMEDFLLLDEAAATSARFRRADNDFHMLLAESSANRFLRATLMAHHRLRMASKTGGSIPAFRMRKAMEEHLEILDSLDRKQNDLAADQMIVHLRRSNIRRPEAANRGISPLLRG</sequence>
<keyword evidence="7" id="KW-1185">Reference proteome</keyword>
<dbReference type="Proteomes" id="UP000231644">
    <property type="component" value="Unassembled WGS sequence"/>
</dbReference>
<dbReference type="Pfam" id="PF00392">
    <property type="entry name" value="GntR"/>
    <property type="match status" value="1"/>
</dbReference>
<feature type="domain" description="GntR C-terminal" evidence="5">
    <location>
        <begin position="163"/>
        <end position="288"/>
    </location>
</feature>
<dbReference type="RefSeq" id="WP_093454826.1">
    <property type="nucleotide sequence ID" value="NZ_BAABWI010000007.1"/>
</dbReference>
<organism evidence="6 7">
    <name type="scientific">Pseudooceanicola nitratireducens</name>
    <dbReference type="NCBI Taxonomy" id="517719"/>
    <lineage>
        <taxon>Bacteria</taxon>
        <taxon>Pseudomonadati</taxon>
        <taxon>Pseudomonadota</taxon>
        <taxon>Alphaproteobacteria</taxon>
        <taxon>Rhodobacterales</taxon>
        <taxon>Paracoccaceae</taxon>
        <taxon>Pseudooceanicola</taxon>
    </lineage>
</organism>
<dbReference type="InterPro" id="IPR000524">
    <property type="entry name" value="Tscrpt_reg_HTH_GntR"/>
</dbReference>
<dbReference type="InterPro" id="IPR036388">
    <property type="entry name" value="WH-like_DNA-bd_sf"/>
</dbReference>
<reference evidence="6 7" key="1">
    <citation type="submission" date="2016-10" db="EMBL/GenBank/DDBJ databases">
        <authorList>
            <person name="de Groot N.N."/>
        </authorList>
    </citation>
    <scope>NUCLEOTIDE SEQUENCE [LARGE SCALE GENOMIC DNA]</scope>
    <source>
        <strain evidence="6 7">DSM 29619</strain>
    </source>
</reference>
<gene>
    <name evidence="6" type="ORF">SAMN05421762_3414</name>
</gene>
<dbReference type="SMART" id="SM00895">
    <property type="entry name" value="FCD"/>
    <property type="match status" value="1"/>
</dbReference>
<evidence type="ECO:0000313" key="7">
    <source>
        <dbReference type="Proteomes" id="UP000231644"/>
    </source>
</evidence>
<dbReference type="PANTHER" id="PTHR43537:SF5">
    <property type="entry name" value="UXU OPERON TRANSCRIPTIONAL REGULATOR"/>
    <property type="match status" value="1"/>
</dbReference>
<dbReference type="SMART" id="SM00345">
    <property type="entry name" value="HTH_GNTR"/>
    <property type="match status" value="2"/>
</dbReference>
<dbReference type="OrthoDB" id="7005926at2"/>
<protein>
    <submittedName>
        <fullName evidence="6">DNA-binding transcriptional regulator, GntR family</fullName>
    </submittedName>
</protein>
<dbReference type="STRING" id="517719.SAMN05421762_3414"/>
<dbReference type="InterPro" id="IPR008920">
    <property type="entry name" value="TF_FadR/GntR_C"/>
</dbReference>